<keyword evidence="2" id="KW-0472">Membrane</keyword>
<keyword evidence="3" id="KW-0732">Signal</keyword>
<protein>
    <submittedName>
        <fullName evidence="4">Uncharacterized protein</fullName>
    </submittedName>
</protein>
<evidence type="ECO:0000256" key="1">
    <source>
        <dbReference type="SAM" id="MobiDB-lite"/>
    </source>
</evidence>
<feature type="compositionally biased region" description="Low complexity" evidence="1">
    <location>
        <begin position="332"/>
        <end position="377"/>
    </location>
</feature>
<keyword evidence="2" id="KW-1133">Transmembrane helix</keyword>
<evidence type="ECO:0000313" key="4">
    <source>
        <dbReference type="EMBL" id="MBL6275262.1"/>
    </source>
</evidence>
<name>A0ABS1UG05_9ACTN</name>
<keyword evidence="2" id="KW-0812">Transmembrane</keyword>
<proteinExistence type="predicted"/>
<feature type="compositionally biased region" description="Polar residues" evidence="1">
    <location>
        <begin position="320"/>
        <end position="329"/>
    </location>
</feature>
<organism evidence="4 5">
    <name type="scientific">Micromonospora fiedleri</name>
    <dbReference type="NCBI Taxonomy" id="1157498"/>
    <lineage>
        <taxon>Bacteria</taxon>
        <taxon>Bacillati</taxon>
        <taxon>Actinomycetota</taxon>
        <taxon>Actinomycetes</taxon>
        <taxon>Micromonosporales</taxon>
        <taxon>Micromonosporaceae</taxon>
        <taxon>Micromonospora</taxon>
    </lineage>
</organism>
<comment type="caution">
    <text evidence="4">The sequence shown here is derived from an EMBL/GenBank/DDBJ whole genome shotgun (WGS) entry which is preliminary data.</text>
</comment>
<feature type="signal peptide" evidence="3">
    <location>
        <begin position="1"/>
        <end position="30"/>
    </location>
</feature>
<feature type="compositionally biased region" description="Pro residues" evidence="1">
    <location>
        <begin position="271"/>
        <end position="284"/>
    </location>
</feature>
<feature type="chain" id="PRO_5046148751" evidence="3">
    <location>
        <begin position="31"/>
        <end position="411"/>
    </location>
</feature>
<feature type="region of interest" description="Disordered" evidence="1">
    <location>
        <begin position="244"/>
        <end position="411"/>
    </location>
</feature>
<dbReference type="Proteomes" id="UP000661193">
    <property type="component" value="Unassembled WGS sequence"/>
</dbReference>
<gene>
    <name evidence="4" type="ORF">JMF97_03690</name>
</gene>
<evidence type="ECO:0000256" key="2">
    <source>
        <dbReference type="SAM" id="Phobius"/>
    </source>
</evidence>
<dbReference type="EMBL" id="JAETXL010000001">
    <property type="protein sequence ID" value="MBL6275262.1"/>
    <property type="molecule type" value="Genomic_DNA"/>
</dbReference>
<sequence>MSVGRRAARLATVCVFLGGLVMLGGAPAHADEDRVRVRSAGSFTAGRAAQDVRLEVRKRTDGCVRVRGALGLSLPGVRAEQVTVQAEVDRRWVSVPVSGTDGLVTTAPVAPARDELCKRKGTVIRFRVAFGADAPGGRLVVTGEAVTARGVLLGRAVAESQVTGGRVAPTPSRSPSPTPTLDEVVDTPPAPTATVALAADSPGEMSQAANQSGGISSVMYVGVAMVAAGALLIGLLVFRSRRDRRRRSEQADVPLPGNPGGTTYRSTRSPAPTPPGPQAVPPAAPGQVYGTGRPPTPRVYGGTPTARPTGGLYGARSTGAGDQSPSGPTETAPGGSAPVPPVSSSAVVPPVSSSAVVPPVSGSATVPPVSGSAAVPPVSAPPGQGGSPGWQDPPPPAVPGDDPRYGGGLPG</sequence>
<evidence type="ECO:0000313" key="5">
    <source>
        <dbReference type="Proteomes" id="UP000661193"/>
    </source>
</evidence>
<evidence type="ECO:0000256" key="3">
    <source>
        <dbReference type="SAM" id="SignalP"/>
    </source>
</evidence>
<reference evidence="4 5" key="1">
    <citation type="submission" date="2021-01" db="EMBL/GenBank/DDBJ databases">
        <title>Genome sequencing of Micromonospora fiedleri MG-37.</title>
        <authorList>
            <person name="Moreland P.E.J."/>
            <person name="Stach J.E.M."/>
        </authorList>
    </citation>
    <scope>NUCLEOTIDE SEQUENCE [LARGE SCALE GENOMIC DNA]</scope>
    <source>
        <strain evidence="4 5">MG-37</strain>
    </source>
</reference>
<keyword evidence="5" id="KW-1185">Reference proteome</keyword>
<feature type="region of interest" description="Disordered" evidence="1">
    <location>
        <begin position="162"/>
        <end position="186"/>
    </location>
</feature>
<accession>A0ABS1UG05</accession>
<feature type="transmembrane region" description="Helical" evidence="2">
    <location>
        <begin position="218"/>
        <end position="238"/>
    </location>
</feature>
<dbReference type="RefSeq" id="WP_203220205.1">
    <property type="nucleotide sequence ID" value="NZ_JAETXL010000001.1"/>
</dbReference>